<feature type="chain" id="PRO_5003713361" description="Alginate export domain-containing protein" evidence="1">
    <location>
        <begin position="25"/>
        <end position="462"/>
    </location>
</feature>
<dbReference type="STRING" id="1172194.WQQ_43460"/>
<accession>I8HX15</accession>
<reference evidence="3 4" key="1">
    <citation type="journal article" date="2012" name="J. Bacteriol.">
        <title>Genome Sequence of n-Alkane-Degrading Hydrocarboniphaga effusa Strain AP103T (ATCC BAA-332T).</title>
        <authorList>
            <person name="Chang H.K."/>
            <person name="Zylstra G.J."/>
            <person name="Chae J.C."/>
        </authorList>
    </citation>
    <scope>NUCLEOTIDE SEQUENCE [LARGE SCALE GENOMIC DNA]</scope>
    <source>
        <strain evidence="3 4">AP103</strain>
    </source>
</reference>
<feature type="signal peptide" evidence="1">
    <location>
        <begin position="1"/>
        <end position="24"/>
    </location>
</feature>
<dbReference type="Proteomes" id="UP000003704">
    <property type="component" value="Unassembled WGS sequence"/>
</dbReference>
<evidence type="ECO:0000259" key="2">
    <source>
        <dbReference type="Pfam" id="PF13372"/>
    </source>
</evidence>
<protein>
    <recommendedName>
        <fullName evidence="2">Alginate export domain-containing protein</fullName>
    </recommendedName>
</protein>
<dbReference type="Pfam" id="PF13372">
    <property type="entry name" value="Alginate_exp"/>
    <property type="match status" value="1"/>
</dbReference>
<sequence>MGSQACGMLLLALAALSASGFAQAQTRPAIESNRWHEDWSALADPDLRTQPLDDLKYLALPALDPQAYLSLGANLRERLVTQQEPAFGIGREGDSYLLQRAQLHADLHFDEHWRAFAQIEDVRAFDRKAPVPTDDNRFDLRLAFLMSEHRLGDGLLKTRVGRQDFLFDLQRFVSLRDGPNLRQSFDAIWADYELEPWRLIGFLSRPVQYRDDQAFDDRSDRHFVFHTLRLERHVLGDNELSGYYSRYELDDAGFLDASGNERRDVFDLRFAGKKAGLDWDFEGMWQSGRVGDADVRAWAVGAKAGYSLASMKLKPRIGLQADAASGDRKAGDGRLQTFNPLFPNGGYYFSDAGYTGYVNLIHVKPSLTITPAAPLKLAAALGLQWRQTASDAVYVQPDVPVRGTVGEGGRWTGAYLQLRADWKINAQLSAAVEGVHYDVGQALRAAGGQDSDYLGAEFKFAW</sequence>
<dbReference type="OrthoDB" id="311329at2"/>
<gene>
    <name evidence="3" type="ORF">WQQ_43460</name>
</gene>
<dbReference type="EMBL" id="AKGD01000004">
    <property type="protein sequence ID" value="EIT67911.1"/>
    <property type="molecule type" value="Genomic_DNA"/>
</dbReference>
<evidence type="ECO:0000256" key="1">
    <source>
        <dbReference type="SAM" id="SignalP"/>
    </source>
</evidence>
<feature type="domain" description="Alginate export" evidence="2">
    <location>
        <begin position="68"/>
        <end position="456"/>
    </location>
</feature>
<organism evidence="3 4">
    <name type="scientific">Hydrocarboniphaga effusa AP103</name>
    <dbReference type="NCBI Taxonomy" id="1172194"/>
    <lineage>
        <taxon>Bacteria</taxon>
        <taxon>Pseudomonadati</taxon>
        <taxon>Pseudomonadota</taxon>
        <taxon>Gammaproteobacteria</taxon>
        <taxon>Nevskiales</taxon>
        <taxon>Nevskiaceae</taxon>
        <taxon>Hydrocarboniphaga</taxon>
    </lineage>
</organism>
<comment type="caution">
    <text evidence="3">The sequence shown here is derived from an EMBL/GenBank/DDBJ whole genome shotgun (WGS) entry which is preliminary data.</text>
</comment>
<name>I8HX15_9GAMM</name>
<proteinExistence type="predicted"/>
<evidence type="ECO:0000313" key="4">
    <source>
        <dbReference type="Proteomes" id="UP000003704"/>
    </source>
</evidence>
<keyword evidence="4" id="KW-1185">Reference proteome</keyword>
<dbReference type="InterPro" id="IPR025388">
    <property type="entry name" value="Alginate_export_dom"/>
</dbReference>
<keyword evidence="1" id="KW-0732">Signal</keyword>
<evidence type="ECO:0000313" key="3">
    <source>
        <dbReference type="EMBL" id="EIT67911.1"/>
    </source>
</evidence>
<dbReference type="PATRIC" id="fig|1172194.4.peg.4212"/>
<dbReference type="AlphaFoldDB" id="I8HX15"/>